<dbReference type="PANTHER" id="PTHR45680:SF35">
    <property type="entry name" value="NUCLEAR HORMONE RECEPTOR FAMILY-RELATED"/>
    <property type="match status" value="1"/>
</dbReference>
<dbReference type="InterPro" id="IPR051152">
    <property type="entry name" value="C.elegans_Orphan_NR"/>
</dbReference>
<evidence type="ECO:0000256" key="8">
    <source>
        <dbReference type="ARBA" id="ARBA00023170"/>
    </source>
</evidence>
<evidence type="ECO:0000256" key="2">
    <source>
        <dbReference type="ARBA" id="ARBA00022723"/>
    </source>
</evidence>
<keyword evidence="2 10" id="KW-0479">Metal-binding</keyword>
<evidence type="ECO:0000256" key="3">
    <source>
        <dbReference type="ARBA" id="ARBA00022771"/>
    </source>
</evidence>
<dbReference type="GO" id="GO:0043565">
    <property type="term" value="F:sequence-specific DNA binding"/>
    <property type="evidence" value="ECO:0007669"/>
    <property type="project" value="InterPro"/>
</dbReference>
<dbReference type="SUPFAM" id="SSF48508">
    <property type="entry name" value="Nuclear receptor ligand-binding domain"/>
    <property type="match status" value="1"/>
</dbReference>
<dbReference type="EMBL" id="DS268410">
    <property type="protein sequence ID" value="EFO99818.1"/>
    <property type="molecule type" value="Genomic_DNA"/>
</dbReference>
<evidence type="ECO:0000313" key="14">
    <source>
        <dbReference type="Proteomes" id="UP000008281"/>
    </source>
</evidence>
<dbReference type="OrthoDB" id="5816380at2759"/>
<dbReference type="HOGENOM" id="CLU_007368_7_1_1"/>
<keyword evidence="5 10" id="KW-0805">Transcription regulation</keyword>
<dbReference type="InterPro" id="IPR013088">
    <property type="entry name" value="Znf_NHR/GATA"/>
</dbReference>
<dbReference type="Pfam" id="PF00105">
    <property type="entry name" value="zf-C4"/>
    <property type="match status" value="1"/>
</dbReference>
<dbReference type="Pfam" id="PF00104">
    <property type="entry name" value="Hormone_recep"/>
    <property type="match status" value="1"/>
</dbReference>
<dbReference type="InterPro" id="IPR000536">
    <property type="entry name" value="Nucl_hrmn_rcpt_lig-bd"/>
</dbReference>
<dbReference type="InterPro" id="IPR001628">
    <property type="entry name" value="Znf_hrmn_rcpt"/>
</dbReference>
<evidence type="ECO:0000256" key="10">
    <source>
        <dbReference type="RuleBase" id="RU004334"/>
    </source>
</evidence>
<organism evidence="14">
    <name type="scientific">Caenorhabditis remanei</name>
    <name type="common">Caenorhabditis vulgaris</name>
    <dbReference type="NCBI Taxonomy" id="31234"/>
    <lineage>
        <taxon>Eukaryota</taxon>
        <taxon>Metazoa</taxon>
        <taxon>Ecdysozoa</taxon>
        <taxon>Nematoda</taxon>
        <taxon>Chromadorea</taxon>
        <taxon>Rhabditida</taxon>
        <taxon>Rhabditina</taxon>
        <taxon>Rhabditomorpha</taxon>
        <taxon>Rhabditoidea</taxon>
        <taxon>Rhabditidae</taxon>
        <taxon>Peloderinae</taxon>
        <taxon>Caenorhabditis</taxon>
    </lineage>
</organism>
<keyword evidence="4 10" id="KW-0862">Zinc</keyword>
<dbReference type="STRING" id="31234.E3LL71"/>
<evidence type="ECO:0000256" key="1">
    <source>
        <dbReference type="ARBA" id="ARBA00005993"/>
    </source>
</evidence>
<evidence type="ECO:0000259" key="11">
    <source>
        <dbReference type="PROSITE" id="PS51030"/>
    </source>
</evidence>
<dbReference type="SMART" id="SM00399">
    <property type="entry name" value="ZnF_C4"/>
    <property type="match status" value="1"/>
</dbReference>
<dbReference type="PANTHER" id="PTHR45680">
    <property type="entry name" value="NUCLEAR HORMONE RECEPTOR FAMILY"/>
    <property type="match status" value="1"/>
</dbReference>
<dbReference type="PROSITE" id="PS00031">
    <property type="entry name" value="NUCLEAR_REC_DBD_1"/>
    <property type="match status" value="1"/>
</dbReference>
<dbReference type="Proteomes" id="UP000008281">
    <property type="component" value="Unassembled WGS sequence"/>
</dbReference>
<dbReference type="eggNOG" id="KOG3575">
    <property type="taxonomic scope" value="Eukaryota"/>
</dbReference>
<feature type="domain" description="NR LBD" evidence="12">
    <location>
        <begin position="160"/>
        <end position="402"/>
    </location>
</feature>
<keyword evidence="9 10" id="KW-0539">Nucleus</keyword>
<dbReference type="PROSITE" id="PS51843">
    <property type="entry name" value="NR_LBD"/>
    <property type="match status" value="1"/>
</dbReference>
<dbReference type="Gene3D" id="1.10.565.10">
    <property type="entry name" value="Retinoid X Receptor"/>
    <property type="match status" value="1"/>
</dbReference>
<evidence type="ECO:0000256" key="4">
    <source>
        <dbReference type="ARBA" id="ARBA00022833"/>
    </source>
</evidence>
<comment type="subcellular location">
    <subcellularLocation>
        <location evidence="10">Nucleus</location>
    </subcellularLocation>
</comment>
<keyword evidence="3 10" id="KW-0863">Zinc-finger</keyword>
<keyword evidence="6 10" id="KW-0238">DNA-binding</keyword>
<evidence type="ECO:0000256" key="7">
    <source>
        <dbReference type="ARBA" id="ARBA00023163"/>
    </source>
</evidence>
<feature type="domain" description="Nuclear receptor" evidence="11">
    <location>
        <begin position="6"/>
        <end position="79"/>
    </location>
</feature>
<dbReference type="GO" id="GO:0003700">
    <property type="term" value="F:DNA-binding transcription factor activity"/>
    <property type="evidence" value="ECO:0007669"/>
    <property type="project" value="InterPro"/>
</dbReference>
<dbReference type="SUPFAM" id="SSF57716">
    <property type="entry name" value="Glucocorticoid receptor-like (DNA-binding domain)"/>
    <property type="match status" value="1"/>
</dbReference>
<dbReference type="Gene3D" id="3.30.50.10">
    <property type="entry name" value="Erythroid Transcription Factor GATA-1, subunit A"/>
    <property type="match status" value="1"/>
</dbReference>
<dbReference type="GO" id="GO:0008270">
    <property type="term" value="F:zinc ion binding"/>
    <property type="evidence" value="ECO:0007669"/>
    <property type="project" value="UniProtKB-KW"/>
</dbReference>
<comment type="similarity">
    <text evidence="1 10">Belongs to the nuclear hormone receptor family.</text>
</comment>
<keyword evidence="8 10" id="KW-0675">Receptor</keyword>
<keyword evidence="7 10" id="KW-0804">Transcription</keyword>
<dbReference type="AlphaFoldDB" id="E3LL71"/>
<proteinExistence type="inferred from homology"/>
<protein>
    <submittedName>
        <fullName evidence="13">CRE-NHR-250 protein</fullName>
    </submittedName>
</protein>
<dbReference type="GO" id="GO:0005634">
    <property type="term" value="C:nucleus"/>
    <property type="evidence" value="ECO:0007669"/>
    <property type="project" value="UniProtKB-SubCell"/>
</dbReference>
<reference evidence="13" key="1">
    <citation type="submission" date="2007-07" db="EMBL/GenBank/DDBJ databases">
        <title>PCAP assembly of the Caenorhabditis remanei genome.</title>
        <authorList>
            <consortium name="The Caenorhabditis remanei Sequencing Consortium"/>
            <person name="Wilson R.K."/>
        </authorList>
    </citation>
    <scope>NUCLEOTIDE SEQUENCE [LARGE SCALE GENOMIC DNA]</scope>
    <source>
        <strain evidence="13">PB4641</strain>
    </source>
</reference>
<dbReference type="SMART" id="SM00430">
    <property type="entry name" value="HOLI"/>
    <property type="match status" value="1"/>
</dbReference>
<evidence type="ECO:0000313" key="13">
    <source>
        <dbReference type="EMBL" id="EFO99818.1"/>
    </source>
</evidence>
<keyword evidence="14" id="KW-1185">Reference proteome</keyword>
<dbReference type="InParanoid" id="E3LL71"/>
<dbReference type="InterPro" id="IPR035500">
    <property type="entry name" value="NHR-like_dom_sf"/>
</dbReference>
<dbReference type="OMA" id="LMHFEEF"/>
<evidence type="ECO:0000256" key="5">
    <source>
        <dbReference type="ARBA" id="ARBA00023015"/>
    </source>
</evidence>
<evidence type="ECO:0000259" key="12">
    <source>
        <dbReference type="PROSITE" id="PS51843"/>
    </source>
</evidence>
<sequence length="405" mass="47005">MELVQIQVCQVCGAEGIHGNHFGAISCRACAAFFRRAAFSKWSTSRCRSGNCTKSRFFCKPCRVKRCFDIGMKTSNFQYNRDGLTSLVSSKKQFCTTVPNSNIPQTLECFVGRPEMVLFWDADKPTHKSFIDVNSLVEEALRIFSKPAESVYISNSCLHRLSIGMKEATKKNYEGFESISKINQKVVSETWQYYFLTVAKWLMHFEEFQKLDDEVKLKILESAWHIWATLDRHSATAAYRRNNPNAPKSQILSRRGVLVDLKKVHFDSTWLSDYPAREISYFLRQSSGEHFDIIGSLIDLQPTDMEMTFMLAQLSFEYAGKRCQGEILKVTELFQHLLANDLHNYYVNELKMCKYSERLTKLMKINNAIQKNLWEHRPRMEVAKIFNIIKIEFSHPEMFKDSGFN</sequence>
<dbReference type="PROSITE" id="PS51030">
    <property type="entry name" value="NUCLEAR_REC_DBD_2"/>
    <property type="match status" value="1"/>
</dbReference>
<name>E3LL71_CAERE</name>
<evidence type="ECO:0000256" key="9">
    <source>
        <dbReference type="ARBA" id="ARBA00023242"/>
    </source>
</evidence>
<evidence type="ECO:0000256" key="6">
    <source>
        <dbReference type="ARBA" id="ARBA00023125"/>
    </source>
</evidence>
<gene>
    <name evidence="13" type="primary">Cre-nhr-250</name>
    <name evidence="13" type="ORF">CRE_19030</name>
</gene>
<accession>E3LL71</accession>